<reference evidence="1 2" key="1">
    <citation type="submission" date="2023-07" db="EMBL/GenBank/DDBJ databases">
        <title>Sorghum-associated microbial communities from plants grown in Nebraska, USA.</title>
        <authorList>
            <person name="Schachtman D."/>
        </authorList>
    </citation>
    <scope>NUCLEOTIDE SEQUENCE [LARGE SCALE GENOMIC DNA]</scope>
    <source>
        <strain evidence="1 2">DS1730</strain>
    </source>
</reference>
<organism evidence="1 2">
    <name type="scientific">Brucella pseudogrignonensis</name>
    <dbReference type="NCBI Taxonomy" id="419475"/>
    <lineage>
        <taxon>Bacteria</taxon>
        <taxon>Pseudomonadati</taxon>
        <taxon>Pseudomonadota</taxon>
        <taxon>Alphaproteobacteria</taxon>
        <taxon>Hyphomicrobiales</taxon>
        <taxon>Brucellaceae</taxon>
        <taxon>Brucella/Ochrobactrum group</taxon>
        <taxon>Brucella</taxon>
    </lineage>
</organism>
<name>A0ABU1MFS4_9HYPH</name>
<dbReference type="Proteomes" id="UP001184614">
    <property type="component" value="Unassembled WGS sequence"/>
</dbReference>
<sequence>MLPRGILYLGHYANGGNVYLMPEFLAGIDVPRRNVAGTRGFSALASAANFRTFDVNHVLPPGQNVGGMTSFTYGMSGYRLSRMGAAAARAIQPLKRQSAACSS</sequence>
<dbReference type="InterPro" id="IPR037066">
    <property type="entry name" value="Plug_dom_sf"/>
</dbReference>
<dbReference type="EMBL" id="JAVDQT010000014">
    <property type="protein sequence ID" value="MDR6434712.1"/>
    <property type="molecule type" value="Genomic_DNA"/>
</dbReference>
<dbReference type="Gene3D" id="2.170.130.10">
    <property type="entry name" value="TonB-dependent receptor, plug domain"/>
    <property type="match status" value="1"/>
</dbReference>
<proteinExistence type="predicted"/>
<accession>A0ABU1MFS4</accession>
<evidence type="ECO:0000313" key="1">
    <source>
        <dbReference type="EMBL" id="MDR6434712.1"/>
    </source>
</evidence>
<comment type="caution">
    <text evidence="1">The sequence shown here is derived from an EMBL/GenBank/DDBJ whole genome shotgun (WGS) entry which is preliminary data.</text>
</comment>
<evidence type="ECO:0000313" key="2">
    <source>
        <dbReference type="Proteomes" id="UP001184614"/>
    </source>
</evidence>
<keyword evidence="2" id="KW-1185">Reference proteome</keyword>
<protein>
    <submittedName>
        <fullName evidence="1">Uncharacterized protein</fullName>
    </submittedName>
</protein>
<gene>
    <name evidence="1" type="ORF">J2782_004465</name>
</gene>